<dbReference type="PANTHER" id="PTHR43591:SF24">
    <property type="entry name" value="2-METHOXY-6-POLYPRENYL-1,4-BENZOQUINOL METHYLASE, MITOCHONDRIAL"/>
    <property type="match status" value="1"/>
</dbReference>
<dbReference type="InterPro" id="IPR041698">
    <property type="entry name" value="Methyltransf_25"/>
</dbReference>
<dbReference type="OrthoDB" id="2013972at2759"/>
<reference evidence="3 4" key="1">
    <citation type="submission" date="2014-04" db="EMBL/GenBank/DDBJ databases">
        <authorList>
            <consortium name="DOE Joint Genome Institute"/>
            <person name="Kuo A."/>
            <person name="Girlanda M."/>
            <person name="Perotto S."/>
            <person name="Kohler A."/>
            <person name="Nagy L.G."/>
            <person name="Floudas D."/>
            <person name="Copeland A."/>
            <person name="Barry K.W."/>
            <person name="Cichocki N."/>
            <person name="Veneault-Fourrey C."/>
            <person name="LaButti K."/>
            <person name="Lindquist E.A."/>
            <person name="Lipzen A."/>
            <person name="Lundell T."/>
            <person name="Morin E."/>
            <person name="Murat C."/>
            <person name="Sun H."/>
            <person name="Tunlid A."/>
            <person name="Henrissat B."/>
            <person name="Grigoriev I.V."/>
            <person name="Hibbett D.S."/>
            <person name="Martin F."/>
            <person name="Nordberg H.P."/>
            <person name="Cantor M.N."/>
            <person name="Hua S.X."/>
        </authorList>
    </citation>
    <scope>NUCLEOTIDE SEQUENCE [LARGE SCALE GENOMIC DNA]</scope>
    <source>
        <strain evidence="3 4">MUT 4182</strain>
    </source>
</reference>
<sequence length="364" mass="41018">MSAPDVDDSVSMTSLDSEEQSRMEKHLVTQTVHGRVLNNTNEKYMLPADTEEHGRLDIQHEMLKAALGGLYTRPAAPAVRRALSSRKDDGSPMVLDIGTGSGSWVVDMARQYPHAEVIGMDLAPPNFAVAPPPNVRIECDDANLGLSQYFPESFDVVHCRCITTGIINYRTLLEQIYAALRPGGVLLTVDCDMLVYSEKQEPILALNENEEGFTWMNKILVSAFEAISARNPNAKAYLQTSKWLKEMEEAGCQWEERGEKAVWVPLGTWPEELNKEPVNKRAHLAAELMREDFYRMGATLRPLLLMSGHFEETVDRWIRMQEAELRDLKEKMYVKWIVNWAVKKKPSGSPEPDVQKSGPPAMES</sequence>
<dbReference type="Pfam" id="PF13649">
    <property type="entry name" value="Methyltransf_25"/>
    <property type="match status" value="1"/>
</dbReference>
<feature type="region of interest" description="Disordered" evidence="1">
    <location>
        <begin position="344"/>
        <end position="364"/>
    </location>
</feature>
<evidence type="ECO:0000259" key="2">
    <source>
        <dbReference type="Pfam" id="PF13649"/>
    </source>
</evidence>
<dbReference type="CDD" id="cd02440">
    <property type="entry name" value="AdoMet_MTases"/>
    <property type="match status" value="1"/>
</dbReference>
<keyword evidence="4" id="KW-1185">Reference proteome</keyword>
<reference evidence="4" key="2">
    <citation type="submission" date="2015-01" db="EMBL/GenBank/DDBJ databases">
        <title>Evolutionary Origins and Diversification of the Mycorrhizal Mutualists.</title>
        <authorList>
            <consortium name="DOE Joint Genome Institute"/>
            <consortium name="Mycorrhizal Genomics Consortium"/>
            <person name="Kohler A."/>
            <person name="Kuo A."/>
            <person name="Nagy L.G."/>
            <person name="Floudas D."/>
            <person name="Copeland A."/>
            <person name="Barry K.W."/>
            <person name="Cichocki N."/>
            <person name="Veneault-Fourrey C."/>
            <person name="LaButti K."/>
            <person name="Lindquist E.A."/>
            <person name="Lipzen A."/>
            <person name="Lundell T."/>
            <person name="Morin E."/>
            <person name="Murat C."/>
            <person name="Riley R."/>
            <person name="Ohm R."/>
            <person name="Sun H."/>
            <person name="Tunlid A."/>
            <person name="Henrissat B."/>
            <person name="Grigoriev I.V."/>
            <person name="Hibbett D.S."/>
            <person name="Martin F."/>
        </authorList>
    </citation>
    <scope>NUCLEOTIDE SEQUENCE [LARGE SCALE GENOMIC DNA]</scope>
    <source>
        <strain evidence="4">MUT 4182</strain>
    </source>
</reference>
<evidence type="ECO:0000256" key="1">
    <source>
        <dbReference type="SAM" id="MobiDB-lite"/>
    </source>
</evidence>
<dbReference type="InterPro" id="IPR029063">
    <property type="entry name" value="SAM-dependent_MTases_sf"/>
</dbReference>
<feature type="region of interest" description="Disordered" evidence="1">
    <location>
        <begin position="1"/>
        <end position="22"/>
    </location>
</feature>
<protein>
    <recommendedName>
        <fullName evidence="2">Methyltransferase domain-containing protein</fullName>
    </recommendedName>
</protein>
<dbReference type="Proteomes" id="UP000054248">
    <property type="component" value="Unassembled WGS sequence"/>
</dbReference>
<dbReference type="PANTHER" id="PTHR43591">
    <property type="entry name" value="METHYLTRANSFERASE"/>
    <property type="match status" value="1"/>
</dbReference>
<dbReference type="SUPFAM" id="SSF53335">
    <property type="entry name" value="S-adenosyl-L-methionine-dependent methyltransferases"/>
    <property type="match status" value="1"/>
</dbReference>
<dbReference type="HOGENOM" id="CLU_010595_5_2_1"/>
<dbReference type="EMBL" id="KN822951">
    <property type="protein sequence ID" value="KIO32954.1"/>
    <property type="molecule type" value="Genomic_DNA"/>
</dbReference>
<evidence type="ECO:0000313" key="4">
    <source>
        <dbReference type="Proteomes" id="UP000054248"/>
    </source>
</evidence>
<dbReference type="AlphaFoldDB" id="A0A0C3QVZ5"/>
<dbReference type="GO" id="GO:0008168">
    <property type="term" value="F:methyltransferase activity"/>
    <property type="evidence" value="ECO:0007669"/>
    <property type="project" value="TreeGrafter"/>
</dbReference>
<proteinExistence type="predicted"/>
<evidence type="ECO:0000313" key="3">
    <source>
        <dbReference type="EMBL" id="KIO32954.1"/>
    </source>
</evidence>
<gene>
    <name evidence="3" type="ORF">M407DRAFT_241205</name>
</gene>
<organism evidence="3 4">
    <name type="scientific">Tulasnella calospora MUT 4182</name>
    <dbReference type="NCBI Taxonomy" id="1051891"/>
    <lineage>
        <taxon>Eukaryota</taxon>
        <taxon>Fungi</taxon>
        <taxon>Dikarya</taxon>
        <taxon>Basidiomycota</taxon>
        <taxon>Agaricomycotina</taxon>
        <taxon>Agaricomycetes</taxon>
        <taxon>Cantharellales</taxon>
        <taxon>Tulasnellaceae</taxon>
        <taxon>Tulasnella</taxon>
    </lineage>
</organism>
<feature type="domain" description="Methyltransferase" evidence="2">
    <location>
        <begin position="94"/>
        <end position="184"/>
    </location>
</feature>
<dbReference type="STRING" id="1051891.A0A0C3QVZ5"/>
<name>A0A0C3QVZ5_9AGAM</name>
<accession>A0A0C3QVZ5</accession>
<dbReference type="Gene3D" id="3.40.50.150">
    <property type="entry name" value="Vaccinia Virus protein VP39"/>
    <property type="match status" value="1"/>
</dbReference>